<reference evidence="2" key="1">
    <citation type="submission" date="2022-11" db="UniProtKB">
        <authorList>
            <consortium name="WormBaseParasite"/>
        </authorList>
    </citation>
    <scope>IDENTIFICATION</scope>
</reference>
<evidence type="ECO:0000313" key="2">
    <source>
        <dbReference type="WBParaSite" id="jg24354"/>
    </source>
</evidence>
<dbReference type="AlphaFoldDB" id="A0A915DZL0"/>
<evidence type="ECO:0000313" key="1">
    <source>
        <dbReference type="Proteomes" id="UP000887574"/>
    </source>
</evidence>
<protein>
    <submittedName>
        <fullName evidence="2">Uncharacterized protein</fullName>
    </submittedName>
</protein>
<dbReference type="Proteomes" id="UP000887574">
    <property type="component" value="Unplaced"/>
</dbReference>
<proteinExistence type="predicted"/>
<name>A0A915DZL0_9BILA</name>
<dbReference type="WBParaSite" id="jg24354">
    <property type="protein sequence ID" value="jg24354"/>
    <property type="gene ID" value="jg24354"/>
</dbReference>
<sequence>KDELKQYFYNKFKRQRAKWSAYSSRSGLCNAANNRAAVEREREEDAWRKRFVKHFCDG</sequence>
<keyword evidence="1" id="KW-1185">Reference proteome</keyword>
<accession>A0A915DZL0</accession>
<organism evidence="1 2">
    <name type="scientific">Ditylenchus dipsaci</name>
    <dbReference type="NCBI Taxonomy" id="166011"/>
    <lineage>
        <taxon>Eukaryota</taxon>
        <taxon>Metazoa</taxon>
        <taxon>Ecdysozoa</taxon>
        <taxon>Nematoda</taxon>
        <taxon>Chromadorea</taxon>
        <taxon>Rhabditida</taxon>
        <taxon>Tylenchina</taxon>
        <taxon>Tylenchomorpha</taxon>
        <taxon>Sphaerularioidea</taxon>
        <taxon>Anguinidae</taxon>
        <taxon>Anguininae</taxon>
        <taxon>Ditylenchus</taxon>
    </lineage>
</organism>